<dbReference type="InterPro" id="IPR036291">
    <property type="entry name" value="NAD(P)-bd_dom_sf"/>
</dbReference>
<dbReference type="InterPro" id="IPR037062">
    <property type="entry name" value="Malic_N_dom_sf"/>
</dbReference>
<dbReference type="InterPro" id="IPR032683">
    <property type="entry name" value="Malate_DH"/>
</dbReference>
<dbReference type="SMART" id="SM00919">
    <property type="entry name" value="Malic_M"/>
    <property type="match status" value="1"/>
</dbReference>
<dbReference type="CDD" id="cd05311">
    <property type="entry name" value="NAD_bind_2_malic_enz"/>
    <property type="match status" value="1"/>
</dbReference>
<keyword evidence="4" id="KW-0511">Multifunctional enzyme</keyword>
<dbReference type="InterPro" id="IPR042112">
    <property type="entry name" value="P_AcTrfase_dom2"/>
</dbReference>
<evidence type="ECO:0000313" key="8">
    <source>
        <dbReference type="Proteomes" id="UP001169027"/>
    </source>
</evidence>
<name>A0ABT8RXF4_9BURK</name>
<dbReference type="Pfam" id="PF01515">
    <property type="entry name" value="PTA_PTB"/>
    <property type="match status" value="1"/>
</dbReference>
<evidence type="ECO:0000259" key="5">
    <source>
        <dbReference type="SMART" id="SM00919"/>
    </source>
</evidence>
<evidence type="ECO:0000256" key="1">
    <source>
        <dbReference type="ARBA" id="ARBA00007686"/>
    </source>
</evidence>
<organism evidence="7 8">
    <name type="scientific">Variovorax ginsengisoli</name>
    <dbReference type="NCBI Taxonomy" id="363844"/>
    <lineage>
        <taxon>Bacteria</taxon>
        <taxon>Pseudomonadati</taxon>
        <taxon>Pseudomonadota</taxon>
        <taxon>Betaproteobacteria</taxon>
        <taxon>Burkholderiales</taxon>
        <taxon>Comamonadaceae</taxon>
        <taxon>Variovorax</taxon>
    </lineage>
</organism>
<dbReference type="InterPro" id="IPR045213">
    <property type="entry name" value="Malic_NAD-bd_bact_type"/>
</dbReference>
<evidence type="ECO:0000259" key="6">
    <source>
        <dbReference type="SMART" id="SM01274"/>
    </source>
</evidence>
<comment type="caution">
    <text evidence="7">The sequence shown here is derived from an EMBL/GenBank/DDBJ whole genome shotgun (WGS) entry which is preliminary data.</text>
</comment>
<evidence type="ECO:0000256" key="3">
    <source>
        <dbReference type="ARBA" id="ARBA00023002"/>
    </source>
</evidence>
<dbReference type="Proteomes" id="UP001169027">
    <property type="component" value="Unassembled WGS sequence"/>
</dbReference>
<dbReference type="PIRSF" id="PIRSF036684">
    <property type="entry name" value="ME_PTA"/>
    <property type="match status" value="1"/>
</dbReference>
<dbReference type="RefSeq" id="WP_301803815.1">
    <property type="nucleotide sequence ID" value="NZ_JAUJZH010000002.1"/>
</dbReference>
<dbReference type="InterPro" id="IPR002505">
    <property type="entry name" value="PTA_PTB"/>
</dbReference>
<dbReference type="SUPFAM" id="SSF53223">
    <property type="entry name" value="Aminoacid dehydrogenase-like, N-terminal domain"/>
    <property type="match status" value="1"/>
</dbReference>
<keyword evidence="3" id="KW-0560">Oxidoreductase</keyword>
<dbReference type="Gene3D" id="3.40.50.10750">
    <property type="entry name" value="Isocitrate/Isopropylmalate dehydrogenase-like"/>
    <property type="match status" value="1"/>
</dbReference>
<dbReference type="Pfam" id="PF03949">
    <property type="entry name" value="Malic_M"/>
    <property type="match status" value="1"/>
</dbReference>
<evidence type="ECO:0000313" key="7">
    <source>
        <dbReference type="EMBL" id="MDO1531339.1"/>
    </source>
</evidence>
<proteinExistence type="inferred from homology"/>
<comment type="similarity">
    <text evidence="1">In the N-terminal section; belongs to the malic enzymes family.</text>
</comment>
<gene>
    <name evidence="7" type="ORF">Q2T77_03480</name>
</gene>
<dbReference type="InterPro" id="IPR042113">
    <property type="entry name" value="P_AcTrfase_dom1"/>
</dbReference>
<dbReference type="InterPro" id="IPR012188">
    <property type="entry name" value="ME_PTA"/>
</dbReference>
<sequence length="779" mass="84572">MSDSTSQIPTPEDKRAELRRAALEYHEHPVPGKISIAATKQMVNQRDLALAYSPGVAAPCEEIVKDPVNAFKYTARGNLVGVITNGTAVLGLGDIGPLASKPVMEGKGVLFKKFAGVDVFDIEIDEKDPAKLVEVIAALEPTFGAINLEDIKAPDCFYVERELRKRMKIPVFHDDQHGTAITVAAAMLNGLKVVGKDIGQVKLVTSGAGAAALACLNLLLKVGLKRENVFVTDLAGVVYEGRTELMDDDKRQYMQKTDARSLNDIIEGADVFLGLSAGGVLKPAMVAKMAAKPVIFALANPSPEIAPEDAHAVRDDVVMATGRTDYPNQVNNVLCFPYIFRGALDCGATTITDEMEVAAVHAIAELAQAEQSERVAAAYAGEKLSFGPEYLIPKPFDPRLMMKIAPAVAKAAADSGVALRPITDLDAYRDKLQTFVYTSGSMMKPIFDAAKRAPKKRVAFSEGEEERVLRAAQIVVDEGIARPTLIGRPAIIAQRIEKFGLRLKEELDYDVVNVEQDHRYRDFWQTYHRMTERKGTTVQTAKIEMRRRLTLIGSMLLHKGEVDGLICGTWGTTAIHLHHIDQVIGKRPGGCASTPQDLPIYACMNGLLLPDRQVFLVDTHVNYDPTPEELTEITTMAAEEMMRFGLKPKAALLSHSNFGTSNQPSAVKMRRTLDLLRVQAPWLEVDGEMHGDVALDGKQRAQVMPHSALAGNANLLVFPNIDAANISYNLLKTAAGGNIAIGPVLLGAAKPVHILTPSATVRRIVNMTALTVADANADR</sequence>
<dbReference type="Pfam" id="PF12434">
    <property type="entry name" value="Malate_DH"/>
    <property type="match status" value="1"/>
</dbReference>
<dbReference type="Gene3D" id="3.40.50.10380">
    <property type="entry name" value="Malic enzyme, N-terminal domain"/>
    <property type="match status" value="1"/>
</dbReference>
<dbReference type="Pfam" id="PF00390">
    <property type="entry name" value="malic"/>
    <property type="match status" value="1"/>
</dbReference>
<accession>A0ABT8RXF4</accession>
<dbReference type="Gene3D" id="3.40.50.720">
    <property type="entry name" value="NAD(P)-binding Rossmann-like Domain"/>
    <property type="match status" value="1"/>
</dbReference>
<dbReference type="NCBIfam" id="NF009501">
    <property type="entry name" value="PRK12861.1"/>
    <property type="match status" value="1"/>
</dbReference>
<protein>
    <submittedName>
        <fullName evidence="7">NADP-dependent malic enzyme</fullName>
    </submittedName>
</protein>
<evidence type="ECO:0000256" key="2">
    <source>
        <dbReference type="ARBA" id="ARBA00008756"/>
    </source>
</evidence>
<dbReference type="InterPro" id="IPR051674">
    <property type="entry name" value="Malate_Decarboxylase"/>
</dbReference>
<dbReference type="SUPFAM" id="SSF53659">
    <property type="entry name" value="Isocitrate/Isopropylmalate dehydrogenase-like"/>
    <property type="match status" value="1"/>
</dbReference>
<feature type="domain" description="Malic enzyme NAD-binding" evidence="5">
    <location>
        <begin position="176"/>
        <end position="413"/>
    </location>
</feature>
<dbReference type="InterPro" id="IPR012301">
    <property type="entry name" value="Malic_N_dom"/>
</dbReference>
<dbReference type="PANTHER" id="PTHR43237">
    <property type="entry name" value="NADP-DEPENDENT MALIC ENZYME"/>
    <property type="match status" value="1"/>
</dbReference>
<keyword evidence="8" id="KW-1185">Reference proteome</keyword>
<evidence type="ECO:0000256" key="4">
    <source>
        <dbReference type="ARBA" id="ARBA00023268"/>
    </source>
</evidence>
<reference evidence="7" key="1">
    <citation type="submission" date="2023-06" db="EMBL/GenBank/DDBJ databases">
        <authorList>
            <person name="Jiang Y."/>
            <person name="Liu Q."/>
        </authorList>
    </citation>
    <scope>NUCLEOTIDE SEQUENCE</scope>
    <source>
        <strain evidence="7">CGMCC 1.12090</strain>
    </source>
</reference>
<dbReference type="Gene3D" id="3.40.50.10950">
    <property type="match status" value="1"/>
</dbReference>
<dbReference type="EMBL" id="JAUKVY010000002">
    <property type="protein sequence ID" value="MDO1531339.1"/>
    <property type="molecule type" value="Genomic_DNA"/>
</dbReference>
<dbReference type="InterPro" id="IPR046346">
    <property type="entry name" value="Aminoacid_DH-like_N_sf"/>
</dbReference>
<feature type="domain" description="Malic enzyme N-terminal" evidence="6">
    <location>
        <begin position="31"/>
        <end position="164"/>
    </location>
</feature>
<comment type="similarity">
    <text evidence="2">In the C-terminal section; belongs to the phosphate acetyltransferase and butyryltransferase family.</text>
</comment>
<dbReference type="PANTHER" id="PTHR43237:SF4">
    <property type="entry name" value="NADP-DEPENDENT MALIC ENZYME"/>
    <property type="match status" value="1"/>
</dbReference>
<dbReference type="SMART" id="SM01274">
    <property type="entry name" value="malic"/>
    <property type="match status" value="1"/>
</dbReference>
<dbReference type="SUPFAM" id="SSF51735">
    <property type="entry name" value="NAD(P)-binding Rossmann-fold domains"/>
    <property type="match status" value="1"/>
</dbReference>
<dbReference type="InterPro" id="IPR012302">
    <property type="entry name" value="Malic_NAD-bd"/>
</dbReference>